<dbReference type="STRING" id="930117.SAMN05216225_10426"/>
<feature type="transmembrane region" description="Helical" evidence="1">
    <location>
        <begin position="21"/>
        <end position="41"/>
    </location>
</feature>
<keyword evidence="1" id="KW-0472">Membrane</keyword>
<dbReference type="AlphaFoldDB" id="A0A1M5KY98"/>
<feature type="transmembrane region" description="Helical" evidence="1">
    <location>
        <begin position="179"/>
        <end position="201"/>
    </location>
</feature>
<dbReference type="Pfam" id="PF12730">
    <property type="entry name" value="ABC2_membrane_4"/>
    <property type="match status" value="1"/>
</dbReference>
<dbReference type="Proteomes" id="UP000183988">
    <property type="component" value="Unassembled WGS sequence"/>
</dbReference>
<sequence length="260" mass="29984">MWLQPMVNLFKMDFRRFISNKMMYVLLMVFSAFQIFGIFMINQYEEPTEHGGLLTSAMNESQFIQSMLAQTPSWVMIYIAVFTVYFYMSEYNSGFYKNYITLSRARINSVLSKILIQGVFTLFIFVVFILSDLIGRTIFFEQATIGDIGYFVKLLIGQIVLHWSFSIMILCITIIMRNIIASIVISIALVLNVFGMVLGVLESLITDLNLTSYLLVNTITNRTIDFNNLGDFIHVFSVAIIVMLVFSLIALNYKIREDLR</sequence>
<gene>
    <name evidence="2" type="ORF">SAMN05216225_10426</name>
</gene>
<proteinExistence type="predicted"/>
<feature type="transmembrane region" description="Helical" evidence="1">
    <location>
        <begin position="150"/>
        <end position="172"/>
    </location>
</feature>
<protein>
    <submittedName>
        <fullName evidence="2">ABC-2 type transport system permease protein</fullName>
    </submittedName>
</protein>
<evidence type="ECO:0000313" key="2">
    <source>
        <dbReference type="EMBL" id="SHG57143.1"/>
    </source>
</evidence>
<evidence type="ECO:0000313" key="3">
    <source>
        <dbReference type="Proteomes" id="UP000183988"/>
    </source>
</evidence>
<feature type="transmembrane region" description="Helical" evidence="1">
    <location>
        <begin position="232"/>
        <end position="253"/>
    </location>
</feature>
<feature type="transmembrane region" description="Helical" evidence="1">
    <location>
        <begin position="110"/>
        <end position="130"/>
    </location>
</feature>
<keyword evidence="3" id="KW-1185">Reference proteome</keyword>
<dbReference type="EMBL" id="FQVW01000042">
    <property type="protein sequence ID" value="SHG57143.1"/>
    <property type="molecule type" value="Genomic_DNA"/>
</dbReference>
<keyword evidence="1" id="KW-0812">Transmembrane</keyword>
<evidence type="ECO:0000256" key="1">
    <source>
        <dbReference type="SAM" id="Phobius"/>
    </source>
</evidence>
<feature type="transmembrane region" description="Helical" evidence="1">
    <location>
        <begin position="71"/>
        <end position="89"/>
    </location>
</feature>
<organism evidence="2 3">
    <name type="scientific">Ornithinibacillus halophilus</name>
    <dbReference type="NCBI Taxonomy" id="930117"/>
    <lineage>
        <taxon>Bacteria</taxon>
        <taxon>Bacillati</taxon>
        <taxon>Bacillota</taxon>
        <taxon>Bacilli</taxon>
        <taxon>Bacillales</taxon>
        <taxon>Bacillaceae</taxon>
        <taxon>Ornithinibacillus</taxon>
    </lineage>
</organism>
<keyword evidence="1" id="KW-1133">Transmembrane helix</keyword>
<reference evidence="2 3" key="1">
    <citation type="submission" date="2016-11" db="EMBL/GenBank/DDBJ databases">
        <authorList>
            <person name="Jaros S."/>
            <person name="Januszkiewicz K."/>
            <person name="Wedrychowicz H."/>
        </authorList>
    </citation>
    <scope>NUCLEOTIDE SEQUENCE [LARGE SCALE GENOMIC DNA]</scope>
    <source>
        <strain evidence="2 3">IBRC-M 10683</strain>
    </source>
</reference>
<accession>A0A1M5KY98</accession>
<name>A0A1M5KY98_9BACI</name>